<dbReference type="AlphaFoldDB" id="A0A1M7SHJ6"/>
<dbReference type="STRING" id="198312.SAMN02745193_01703"/>
<sequence length="19" mass="2252">MAGFFFAWRRPEAILRDPA</sequence>
<name>A0A1M7SHJ6_9SPHN</name>
<organism evidence="1 2">
    <name type="scientific">Erythrobacter sanguineus</name>
    <dbReference type="NCBI Taxonomy" id="198312"/>
    <lineage>
        <taxon>Bacteria</taxon>
        <taxon>Pseudomonadati</taxon>
        <taxon>Pseudomonadota</taxon>
        <taxon>Alphaproteobacteria</taxon>
        <taxon>Sphingomonadales</taxon>
        <taxon>Erythrobacteraceae</taxon>
        <taxon>Erythrobacter/Porphyrobacter group</taxon>
        <taxon>Erythrobacter</taxon>
    </lineage>
</organism>
<gene>
    <name evidence="1" type="ORF">SAMN02745193_01703</name>
</gene>
<evidence type="ECO:0000313" key="2">
    <source>
        <dbReference type="Proteomes" id="UP000184391"/>
    </source>
</evidence>
<dbReference type="Proteomes" id="UP000184391">
    <property type="component" value="Unassembled WGS sequence"/>
</dbReference>
<keyword evidence="2" id="KW-1185">Reference proteome</keyword>
<proteinExistence type="predicted"/>
<reference evidence="2" key="1">
    <citation type="submission" date="2016-12" db="EMBL/GenBank/DDBJ databases">
        <authorList>
            <person name="Varghese N."/>
            <person name="Submissions S."/>
        </authorList>
    </citation>
    <scope>NUCLEOTIDE SEQUENCE [LARGE SCALE GENOMIC DNA]</scope>
    <source>
        <strain evidence="2">DSM 11032</strain>
    </source>
</reference>
<dbReference type="EMBL" id="FRDF01000009">
    <property type="protein sequence ID" value="SHN57931.1"/>
    <property type="molecule type" value="Genomic_DNA"/>
</dbReference>
<protein>
    <submittedName>
        <fullName evidence="1">Uncharacterized protein</fullName>
    </submittedName>
</protein>
<evidence type="ECO:0000313" key="1">
    <source>
        <dbReference type="EMBL" id="SHN57931.1"/>
    </source>
</evidence>
<accession>A0A1M7SHJ6</accession>